<dbReference type="OrthoDB" id="9995831at2759"/>
<accession>A0A9P7UZH3</accession>
<protein>
    <submittedName>
        <fullName evidence="2">Uncharacterized protein</fullName>
    </submittedName>
</protein>
<reference evidence="2" key="1">
    <citation type="journal article" date="2021" name="Genome Biol. Evol.">
        <title>The assembled and annotated genome of the fairy-ring fungus Marasmius oreades.</title>
        <authorList>
            <person name="Hiltunen M."/>
            <person name="Ament-Velasquez S.L."/>
            <person name="Johannesson H."/>
        </authorList>
    </citation>
    <scope>NUCLEOTIDE SEQUENCE</scope>
    <source>
        <strain evidence="2">03SP1</strain>
    </source>
</reference>
<dbReference type="Proteomes" id="UP001049176">
    <property type="component" value="Chromosome 2"/>
</dbReference>
<gene>
    <name evidence="2" type="ORF">E1B28_004762</name>
</gene>
<comment type="caution">
    <text evidence="2">The sequence shown here is derived from an EMBL/GenBank/DDBJ whole genome shotgun (WGS) entry which is preliminary data.</text>
</comment>
<dbReference type="RefSeq" id="XP_043013885.1">
    <property type="nucleotide sequence ID" value="XM_043149281.1"/>
</dbReference>
<dbReference type="GeneID" id="66073838"/>
<evidence type="ECO:0000256" key="1">
    <source>
        <dbReference type="SAM" id="MobiDB-lite"/>
    </source>
</evidence>
<evidence type="ECO:0000313" key="3">
    <source>
        <dbReference type="Proteomes" id="UP001049176"/>
    </source>
</evidence>
<name>A0A9P7UZH3_9AGAR</name>
<keyword evidence="3" id="KW-1185">Reference proteome</keyword>
<dbReference type="AlphaFoldDB" id="A0A9P7UZH3"/>
<proteinExistence type="predicted"/>
<feature type="compositionally biased region" description="Acidic residues" evidence="1">
    <location>
        <begin position="240"/>
        <end position="251"/>
    </location>
</feature>
<dbReference type="EMBL" id="CM032182">
    <property type="protein sequence ID" value="KAG7097415.1"/>
    <property type="molecule type" value="Genomic_DNA"/>
</dbReference>
<evidence type="ECO:0000313" key="2">
    <source>
        <dbReference type="EMBL" id="KAG7097415.1"/>
    </source>
</evidence>
<sequence>MEKHLRLRMLLNDFMSLMLVCRQLVLRFQSHSSFVGSLVYENPMITTTSRAMLSDVYRFSRQFNAVNVPRPLAVIYTLFGLKPPEYVNKPLLHALRAWSEIGDISEAEGFDGNRKTIVEHTLHVLFLPGLHTDSSPNFGHSTDSLLSPPPNPTHPGIRIPGTSLNVPSPLHFRLHVITRLVFNEQGRITHHRDFWDVRDVMRLIPGVPLAQWIGSRVAGLGLTYIARAWMKGSENPNSEEKEEENGPDGDIEQGPATKTAHV</sequence>
<organism evidence="2 3">
    <name type="scientific">Marasmius oreades</name>
    <name type="common">fairy-ring Marasmius</name>
    <dbReference type="NCBI Taxonomy" id="181124"/>
    <lineage>
        <taxon>Eukaryota</taxon>
        <taxon>Fungi</taxon>
        <taxon>Dikarya</taxon>
        <taxon>Basidiomycota</taxon>
        <taxon>Agaricomycotina</taxon>
        <taxon>Agaricomycetes</taxon>
        <taxon>Agaricomycetidae</taxon>
        <taxon>Agaricales</taxon>
        <taxon>Marasmiineae</taxon>
        <taxon>Marasmiaceae</taxon>
        <taxon>Marasmius</taxon>
    </lineage>
</organism>
<feature type="region of interest" description="Disordered" evidence="1">
    <location>
        <begin position="233"/>
        <end position="262"/>
    </location>
</feature>
<dbReference type="KEGG" id="more:E1B28_004762"/>